<feature type="binding site" evidence="11">
    <location>
        <position position="99"/>
    </location>
    <ligand>
        <name>[4Fe-4S] cluster</name>
        <dbReference type="ChEBI" id="CHEBI:49883"/>
        <note>4Fe-4S-S-AdoMet</note>
    </ligand>
</feature>
<reference evidence="14" key="1">
    <citation type="submission" date="2022-12" db="EMBL/GenBank/DDBJ databases">
        <title>Reference genome sequencing for broad-spectrum identification of bacterial and archaeal isolates by mass spectrometry.</title>
        <authorList>
            <person name="Sekiguchi Y."/>
            <person name="Tourlousse D.M."/>
        </authorList>
    </citation>
    <scope>NUCLEOTIDE SEQUENCE</scope>
    <source>
        <strain evidence="14">ASRB1</strain>
    </source>
</reference>
<evidence type="ECO:0000313" key="14">
    <source>
        <dbReference type="EMBL" id="GLI34442.1"/>
    </source>
</evidence>
<dbReference type="PIRSF" id="PIRSF004911">
    <property type="entry name" value="DUF160"/>
    <property type="match status" value="1"/>
</dbReference>
<dbReference type="SUPFAM" id="SSF102114">
    <property type="entry name" value="Radical SAM enzymes"/>
    <property type="match status" value="1"/>
</dbReference>
<feature type="modified residue" description="N6-(pyridoxal phosphate)lysine" evidence="12">
    <location>
        <position position="303"/>
    </location>
</feature>
<dbReference type="Pfam" id="PF12544">
    <property type="entry name" value="LAM_C"/>
    <property type="match status" value="1"/>
</dbReference>
<dbReference type="Gene3D" id="3.20.20.70">
    <property type="entry name" value="Aldolase class I"/>
    <property type="match status" value="1"/>
</dbReference>
<dbReference type="InterPro" id="IPR007197">
    <property type="entry name" value="rSAM"/>
</dbReference>
<evidence type="ECO:0000256" key="6">
    <source>
        <dbReference type="ARBA" id="ARBA00022723"/>
    </source>
</evidence>
<dbReference type="NCBIfam" id="TIGR00238">
    <property type="entry name" value="KamA family radical SAM protein"/>
    <property type="match status" value="1"/>
</dbReference>
<dbReference type="GO" id="GO:0016853">
    <property type="term" value="F:isomerase activity"/>
    <property type="evidence" value="ECO:0007669"/>
    <property type="project" value="UniProtKB-KW"/>
</dbReference>
<keyword evidence="5" id="KW-0949">S-adenosyl-L-methionine</keyword>
<evidence type="ECO:0000256" key="4">
    <source>
        <dbReference type="ARBA" id="ARBA00022485"/>
    </source>
</evidence>
<evidence type="ECO:0000256" key="12">
    <source>
        <dbReference type="PIRSR" id="PIRSR603739-50"/>
    </source>
</evidence>
<evidence type="ECO:0000313" key="15">
    <source>
        <dbReference type="Proteomes" id="UP001144372"/>
    </source>
</evidence>
<feature type="binding site" evidence="11">
    <location>
        <position position="96"/>
    </location>
    <ligand>
        <name>[4Fe-4S] cluster</name>
        <dbReference type="ChEBI" id="CHEBI:49883"/>
        <note>4Fe-4S-S-AdoMet</note>
    </ligand>
</feature>
<evidence type="ECO:0000256" key="2">
    <source>
        <dbReference type="ARBA" id="ARBA00001966"/>
    </source>
</evidence>
<comment type="caution">
    <text evidence="14">The sequence shown here is derived from an EMBL/GenBank/DDBJ whole genome shotgun (WGS) entry which is preliminary data.</text>
</comment>
<feature type="domain" description="Radical SAM core" evidence="13">
    <location>
        <begin position="78"/>
        <end position="288"/>
    </location>
</feature>
<dbReference type="PANTHER" id="PTHR30538">
    <property type="entry name" value="LYSINE 2,3-AMINOMUTASE-RELATED"/>
    <property type="match status" value="1"/>
</dbReference>
<dbReference type="CDD" id="cd01335">
    <property type="entry name" value="Radical_SAM"/>
    <property type="match status" value="1"/>
</dbReference>
<dbReference type="Pfam" id="PF04055">
    <property type="entry name" value="Radical_SAM"/>
    <property type="match status" value="1"/>
</dbReference>
<evidence type="ECO:0000256" key="1">
    <source>
        <dbReference type="ARBA" id="ARBA00001933"/>
    </source>
</evidence>
<name>A0A9W6FSB9_9BACT</name>
<evidence type="ECO:0000256" key="11">
    <source>
        <dbReference type="PIRSR" id="PIRSR004911-1"/>
    </source>
</evidence>
<dbReference type="InterPro" id="IPR058240">
    <property type="entry name" value="rSAM_sf"/>
</dbReference>
<keyword evidence="10" id="KW-0413">Isomerase</keyword>
<dbReference type="PANTHER" id="PTHR30538:SF1">
    <property type="entry name" value="L-LYSINE 2,3-AMINOMUTASE"/>
    <property type="match status" value="1"/>
</dbReference>
<keyword evidence="7 12" id="KW-0663">Pyridoxal phosphate</keyword>
<accession>A0A9W6FSB9</accession>
<keyword evidence="6 11" id="KW-0479">Metal-binding</keyword>
<dbReference type="InterPro" id="IPR025895">
    <property type="entry name" value="LAM_C_dom"/>
</dbReference>
<evidence type="ECO:0000256" key="10">
    <source>
        <dbReference type="ARBA" id="ARBA00023235"/>
    </source>
</evidence>
<evidence type="ECO:0000256" key="7">
    <source>
        <dbReference type="ARBA" id="ARBA00022898"/>
    </source>
</evidence>
<evidence type="ECO:0000256" key="9">
    <source>
        <dbReference type="ARBA" id="ARBA00023014"/>
    </source>
</evidence>
<evidence type="ECO:0000256" key="5">
    <source>
        <dbReference type="ARBA" id="ARBA00022691"/>
    </source>
</evidence>
<evidence type="ECO:0000256" key="8">
    <source>
        <dbReference type="ARBA" id="ARBA00023004"/>
    </source>
</evidence>
<dbReference type="SFLD" id="SFLDG01070">
    <property type="entry name" value="PLP-dependent"/>
    <property type="match status" value="1"/>
</dbReference>
<gene>
    <name evidence="14" type="primary">yjeK</name>
    <name evidence="14" type="ORF">DAMNIGENAA_18750</name>
</gene>
<evidence type="ECO:0000256" key="3">
    <source>
        <dbReference type="ARBA" id="ARBA00008703"/>
    </source>
</evidence>
<evidence type="ECO:0000259" key="13">
    <source>
        <dbReference type="PROSITE" id="PS51918"/>
    </source>
</evidence>
<feature type="binding site" evidence="11">
    <location>
        <position position="92"/>
    </location>
    <ligand>
        <name>[4Fe-4S] cluster</name>
        <dbReference type="ChEBI" id="CHEBI:49883"/>
        <note>4Fe-4S-S-AdoMet</note>
    </ligand>
</feature>
<keyword evidence="4 11" id="KW-0004">4Fe-4S</keyword>
<dbReference type="AlphaFoldDB" id="A0A9W6FSB9"/>
<keyword evidence="9 11" id="KW-0411">Iron-sulfur</keyword>
<comment type="cofactor">
    <cofactor evidence="1 12">
        <name>pyridoxal 5'-phosphate</name>
        <dbReference type="ChEBI" id="CHEBI:597326"/>
    </cofactor>
</comment>
<dbReference type="GO" id="GO:0046872">
    <property type="term" value="F:metal ion binding"/>
    <property type="evidence" value="ECO:0007669"/>
    <property type="project" value="UniProtKB-KW"/>
</dbReference>
<dbReference type="Proteomes" id="UP001144372">
    <property type="component" value="Unassembled WGS sequence"/>
</dbReference>
<comment type="cofactor">
    <cofactor evidence="2">
        <name>[4Fe-4S] cluster</name>
        <dbReference type="ChEBI" id="CHEBI:49883"/>
    </cofactor>
</comment>
<sequence>MTSPDILTKYSAGAQDELRRVTECFPFRISSYYRNLIRFSGDPIWRQAVPDLRELEDLEGLEDPLAEEALSPVPNLVHRYPNRVLWLISHECAMYCRFCTRKRRWEKPLPFTDEHFKGALDYIGGNRNVKDVLLSGGDPLLLPLSRLENILAALRKIPHVEIIRIGSRIPCVDPGRITPELAAMLSRYHPLFMNLHFNHPWEITPQSRKACTLLADAGIPLGSQTVLLRDVNDQPEVLGELFQQLLSLRVRPYYLLQMDLTRGTSHFRTPVATGLKIIHALRNRISGLAMPHFVIDLPGGQGKIPLSPNYVQEINRSFIVFKDYRGERCEYPLLEGEEGELRRWLVA</sequence>
<keyword evidence="8" id="KW-0408">Iron</keyword>
<organism evidence="14 15">
    <name type="scientific">Desulforhabdus amnigena</name>
    <dbReference type="NCBI Taxonomy" id="40218"/>
    <lineage>
        <taxon>Bacteria</taxon>
        <taxon>Pseudomonadati</taxon>
        <taxon>Thermodesulfobacteriota</taxon>
        <taxon>Syntrophobacteria</taxon>
        <taxon>Syntrophobacterales</taxon>
        <taxon>Syntrophobacteraceae</taxon>
        <taxon>Desulforhabdus</taxon>
    </lineage>
</organism>
<dbReference type="GO" id="GO:0051539">
    <property type="term" value="F:4 iron, 4 sulfur cluster binding"/>
    <property type="evidence" value="ECO:0007669"/>
    <property type="project" value="UniProtKB-KW"/>
</dbReference>
<dbReference type="SFLD" id="SFLDS00029">
    <property type="entry name" value="Radical_SAM"/>
    <property type="match status" value="1"/>
</dbReference>
<protein>
    <submittedName>
        <fullName evidence="14">Lysine 2,3-aminomutase</fullName>
    </submittedName>
</protein>
<dbReference type="InterPro" id="IPR013785">
    <property type="entry name" value="Aldolase_TIM"/>
</dbReference>
<dbReference type="InterPro" id="IPR003739">
    <property type="entry name" value="Lys_aminomutase/Glu_NH3_mut"/>
</dbReference>
<dbReference type="PROSITE" id="PS51918">
    <property type="entry name" value="RADICAL_SAM"/>
    <property type="match status" value="1"/>
</dbReference>
<proteinExistence type="inferred from homology"/>
<comment type="similarity">
    <text evidence="3">Belongs to the radical SAM superfamily. KamA family.</text>
</comment>
<keyword evidence="15" id="KW-1185">Reference proteome</keyword>
<dbReference type="EMBL" id="BSDR01000001">
    <property type="protein sequence ID" value="GLI34442.1"/>
    <property type="molecule type" value="Genomic_DNA"/>
</dbReference>